<dbReference type="HAMAP" id="MF_01114">
    <property type="entry name" value="RecX"/>
    <property type="match status" value="1"/>
</dbReference>
<dbReference type="EMBL" id="JAOQIO010000094">
    <property type="protein sequence ID" value="MCU6795410.1"/>
    <property type="molecule type" value="Genomic_DNA"/>
</dbReference>
<accession>A0ABT2UL92</accession>
<feature type="domain" description="RecX second three-helical" evidence="6">
    <location>
        <begin position="122"/>
        <end position="162"/>
    </location>
</feature>
<evidence type="ECO:0000256" key="1">
    <source>
        <dbReference type="ARBA" id="ARBA00004496"/>
    </source>
</evidence>
<evidence type="ECO:0000256" key="2">
    <source>
        <dbReference type="ARBA" id="ARBA00009695"/>
    </source>
</evidence>
<feature type="domain" description="RecX third three-helical" evidence="7">
    <location>
        <begin position="171"/>
        <end position="218"/>
    </location>
</feature>
<dbReference type="InterPro" id="IPR053926">
    <property type="entry name" value="RecX_HTH_1st"/>
</dbReference>
<evidence type="ECO:0000256" key="5">
    <source>
        <dbReference type="HAMAP-Rule" id="MF_01114"/>
    </source>
</evidence>
<evidence type="ECO:0000313" key="10">
    <source>
        <dbReference type="Proteomes" id="UP001652445"/>
    </source>
</evidence>
<name>A0ABT2UL92_9BACL</name>
<keyword evidence="10" id="KW-1185">Reference proteome</keyword>
<evidence type="ECO:0000313" key="9">
    <source>
        <dbReference type="EMBL" id="MCU6795410.1"/>
    </source>
</evidence>
<gene>
    <name evidence="5" type="primary">recX</name>
    <name evidence="9" type="ORF">OB236_25180</name>
</gene>
<evidence type="ECO:0000256" key="4">
    <source>
        <dbReference type="ARBA" id="ARBA00022490"/>
    </source>
</evidence>
<dbReference type="InterPro" id="IPR003783">
    <property type="entry name" value="Regulatory_RecX"/>
</dbReference>
<dbReference type="Pfam" id="PF21982">
    <property type="entry name" value="RecX_HTH1"/>
    <property type="match status" value="1"/>
</dbReference>
<dbReference type="InterPro" id="IPR053924">
    <property type="entry name" value="RecX_HTH_2nd"/>
</dbReference>
<dbReference type="InterPro" id="IPR053925">
    <property type="entry name" value="RecX_HTH_3rd"/>
</dbReference>
<reference evidence="9 10" key="1">
    <citation type="submission" date="2022-09" db="EMBL/GenBank/DDBJ databases">
        <authorList>
            <person name="Han X.L."/>
            <person name="Wang Q."/>
            <person name="Lu T."/>
        </authorList>
    </citation>
    <scope>NUCLEOTIDE SEQUENCE [LARGE SCALE GENOMIC DNA]</scope>
    <source>
        <strain evidence="9 10">WQ 127069</strain>
    </source>
</reference>
<sequence>MDEEVNELNELPLKEGVITKIERQKRAKDRYNLYIEEQYVFSIHEDVLIKYSLAKGTAIDEKELKAIVDAQDKQQAYLDAIRLLSFRLRSEHELKARLLQKNYELPTIEDTLDRLRREQYIDDSLFAEQLTQQRIHSAKKGRNWIKQELQQKGLKSEHITSAIGQIDEQMEYSNAYNLIYKKYGSSLKPDSDVQNIKRKAYALLQRRGYSSSVTSRAVRELTDVVSRGIDNEDWEIEFEE</sequence>
<keyword evidence="4 5" id="KW-0963">Cytoplasm</keyword>
<dbReference type="Gene3D" id="1.10.10.10">
    <property type="entry name" value="Winged helix-like DNA-binding domain superfamily/Winged helix DNA-binding domain"/>
    <property type="match status" value="3"/>
</dbReference>
<dbReference type="Pfam" id="PF21981">
    <property type="entry name" value="RecX_HTH3"/>
    <property type="match status" value="1"/>
</dbReference>
<evidence type="ECO:0000259" key="8">
    <source>
        <dbReference type="Pfam" id="PF21982"/>
    </source>
</evidence>
<dbReference type="RefSeq" id="WP_262686357.1">
    <property type="nucleotide sequence ID" value="NZ_JAOQIO010000094.1"/>
</dbReference>
<dbReference type="Proteomes" id="UP001652445">
    <property type="component" value="Unassembled WGS sequence"/>
</dbReference>
<dbReference type="PANTHER" id="PTHR33602">
    <property type="entry name" value="REGULATORY PROTEIN RECX FAMILY PROTEIN"/>
    <property type="match status" value="1"/>
</dbReference>
<feature type="domain" description="RecX first three-helical" evidence="8">
    <location>
        <begin position="76"/>
        <end position="115"/>
    </location>
</feature>
<evidence type="ECO:0000259" key="6">
    <source>
        <dbReference type="Pfam" id="PF02631"/>
    </source>
</evidence>
<dbReference type="Pfam" id="PF02631">
    <property type="entry name" value="RecX_HTH2"/>
    <property type="match status" value="1"/>
</dbReference>
<comment type="function">
    <text evidence="5">Modulates RecA activity.</text>
</comment>
<dbReference type="InterPro" id="IPR036388">
    <property type="entry name" value="WH-like_DNA-bd_sf"/>
</dbReference>
<evidence type="ECO:0000256" key="3">
    <source>
        <dbReference type="ARBA" id="ARBA00018111"/>
    </source>
</evidence>
<evidence type="ECO:0000259" key="7">
    <source>
        <dbReference type="Pfam" id="PF21981"/>
    </source>
</evidence>
<proteinExistence type="inferred from homology"/>
<comment type="subcellular location">
    <subcellularLocation>
        <location evidence="1 5">Cytoplasm</location>
    </subcellularLocation>
</comment>
<protein>
    <recommendedName>
        <fullName evidence="3 5">Regulatory protein RecX</fullName>
    </recommendedName>
</protein>
<organism evidence="9 10">
    <name type="scientific">Paenibacillus baimaensis</name>
    <dbReference type="NCBI Taxonomy" id="2982185"/>
    <lineage>
        <taxon>Bacteria</taxon>
        <taxon>Bacillati</taxon>
        <taxon>Bacillota</taxon>
        <taxon>Bacilli</taxon>
        <taxon>Bacillales</taxon>
        <taxon>Paenibacillaceae</taxon>
        <taxon>Paenibacillus</taxon>
    </lineage>
</organism>
<comment type="caution">
    <text evidence="9">The sequence shown here is derived from an EMBL/GenBank/DDBJ whole genome shotgun (WGS) entry which is preliminary data.</text>
</comment>
<comment type="similarity">
    <text evidence="2 5">Belongs to the RecX family.</text>
</comment>
<dbReference type="PANTHER" id="PTHR33602:SF1">
    <property type="entry name" value="REGULATORY PROTEIN RECX FAMILY PROTEIN"/>
    <property type="match status" value="1"/>
</dbReference>